<dbReference type="PANTHER" id="PTHR42791:SF14">
    <property type="entry name" value="N-ACETYLTRANSFERASE DOMAIN-CONTAINING PROTEIN"/>
    <property type="match status" value="1"/>
</dbReference>
<feature type="domain" description="N-acetyltransferase" evidence="1">
    <location>
        <begin position="115"/>
        <end position="256"/>
    </location>
</feature>
<organism evidence="2 3">
    <name type="scientific">Penicillium capsulatum</name>
    <dbReference type="NCBI Taxonomy" id="69766"/>
    <lineage>
        <taxon>Eukaryota</taxon>
        <taxon>Fungi</taxon>
        <taxon>Dikarya</taxon>
        <taxon>Ascomycota</taxon>
        <taxon>Pezizomycotina</taxon>
        <taxon>Eurotiomycetes</taxon>
        <taxon>Eurotiomycetidae</taxon>
        <taxon>Eurotiales</taxon>
        <taxon>Aspergillaceae</taxon>
        <taxon>Penicillium</taxon>
    </lineage>
</organism>
<proteinExistence type="predicted"/>
<evidence type="ECO:0000313" key="3">
    <source>
        <dbReference type="Proteomes" id="UP001146351"/>
    </source>
</evidence>
<sequence length="258" mass="28358">MNSTGAAGMQQGKVAVKVEPIDGPEDLARAFDLMALTFGHQTPDTMFMAANPGWNTAQGRSAAIARLVGRWSAITKDRNGRPNTVFLKALVPKPENPDNDVIAGVAIWVQASMLDGYGDAPEPDLAKTIDLDSLYPQSRSEQRYLCQLDRSFRRRRIEVINEIASSSSPAAMVLDLCVVDPSFQRQGIATKLVEWGLAEAKNRGGLEAILEASGMGRHVYRQLGFYQEGDDIRYELDEEFRGRDGPSNVFMRTGRPGP</sequence>
<accession>A0A9W9IQX9</accession>
<comment type="caution">
    <text evidence="2">The sequence shown here is derived from an EMBL/GenBank/DDBJ whole genome shotgun (WGS) entry which is preliminary data.</text>
</comment>
<reference evidence="2" key="1">
    <citation type="submission" date="2022-11" db="EMBL/GenBank/DDBJ databases">
        <authorList>
            <person name="Petersen C."/>
        </authorList>
    </citation>
    <scope>NUCLEOTIDE SEQUENCE</scope>
    <source>
        <strain evidence="2">IBT 21917</strain>
    </source>
</reference>
<name>A0A9W9IQX9_9EURO</name>
<gene>
    <name evidence="2" type="ORF">N7492_000274</name>
</gene>
<dbReference type="PANTHER" id="PTHR42791">
    <property type="entry name" value="GNAT FAMILY ACETYLTRANSFERASE"/>
    <property type="match status" value="1"/>
</dbReference>
<dbReference type="SUPFAM" id="SSF55729">
    <property type="entry name" value="Acyl-CoA N-acyltransferases (Nat)"/>
    <property type="match status" value="1"/>
</dbReference>
<dbReference type="Pfam" id="PF13673">
    <property type="entry name" value="Acetyltransf_10"/>
    <property type="match status" value="1"/>
</dbReference>
<dbReference type="InterPro" id="IPR016181">
    <property type="entry name" value="Acyl_CoA_acyltransferase"/>
</dbReference>
<dbReference type="GO" id="GO:0016747">
    <property type="term" value="F:acyltransferase activity, transferring groups other than amino-acyl groups"/>
    <property type="evidence" value="ECO:0007669"/>
    <property type="project" value="InterPro"/>
</dbReference>
<dbReference type="Proteomes" id="UP001146351">
    <property type="component" value="Unassembled WGS sequence"/>
</dbReference>
<dbReference type="PROSITE" id="PS51186">
    <property type="entry name" value="GNAT"/>
    <property type="match status" value="1"/>
</dbReference>
<dbReference type="InterPro" id="IPR000182">
    <property type="entry name" value="GNAT_dom"/>
</dbReference>
<evidence type="ECO:0000259" key="1">
    <source>
        <dbReference type="PROSITE" id="PS51186"/>
    </source>
</evidence>
<reference evidence="2" key="2">
    <citation type="journal article" date="2023" name="IMA Fungus">
        <title>Comparative genomic study of the Penicillium genus elucidates a diverse pangenome and 15 lateral gene transfer events.</title>
        <authorList>
            <person name="Petersen C."/>
            <person name="Sorensen T."/>
            <person name="Nielsen M.R."/>
            <person name="Sondergaard T.E."/>
            <person name="Sorensen J.L."/>
            <person name="Fitzpatrick D.A."/>
            <person name="Frisvad J.C."/>
            <person name="Nielsen K.L."/>
        </authorList>
    </citation>
    <scope>NUCLEOTIDE SEQUENCE</scope>
    <source>
        <strain evidence="2">IBT 21917</strain>
    </source>
</reference>
<evidence type="ECO:0000313" key="2">
    <source>
        <dbReference type="EMBL" id="KAJ5182658.1"/>
    </source>
</evidence>
<dbReference type="AlphaFoldDB" id="A0A9W9IQX9"/>
<dbReference type="InterPro" id="IPR052523">
    <property type="entry name" value="Trichothecene_AcTrans"/>
</dbReference>
<dbReference type="CDD" id="cd04301">
    <property type="entry name" value="NAT_SF"/>
    <property type="match status" value="1"/>
</dbReference>
<dbReference type="OrthoDB" id="2832510at2759"/>
<dbReference type="EMBL" id="JAPQKO010000001">
    <property type="protein sequence ID" value="KAJ5182658.1"/>
    <property type="molecule type" value="Genomic_DNA"/>
</dbReference>
<keyword evidence="3" id="KW-1185">Reference proteome</keyword>
<dbReference type="Gene3D" id="3.40.630.30">
    <property type="match status" value="1"/>
</dbReference>
<protein>
    <recommendedName>
        <fullName evidence="1">N-acetyltransferase domain-containing protein</fullName>
    </recommendedName>
</protein>